<organism evidence="1">
    <name type="scientific">marine sediment metagenome</name>
    <dbReference type="NCBI Taxonomy" id="412755"/>
    <lineage>
        <taxon>unclassified sequences</taxon>
        <taxon>metagenomes</taxon>
        <taxon>ecological metagenomes</taxon>
    </lineage>
</organism>
<dbReference type="AlphaFoldDB" id="A0A0F9G3Z7"/>
<comment type="caution">
    <text evidence="1">The sequence shown here is derived from an EMBL/GenBank/DDBJ whole genome shotgun (WGS) entry which is preliminary data.</text>
</comment>
<proteinExistence type="predicted"/>
<name>A0A0F9G3Z7_9ZZZZ</name>
<sequence>MSEKLQLSINAVIEKRERLITEWFSEEFGNNSYKYLNNKIKKG</sequence>
<evidence type="ECO:0000313" key="1">
    <source>
        <dbReference type="EMBL" id="KKL58067.1"/>
    </source>
</evidence>
<dbReference type="EMBL" id="LAZR01029950">
    <property type="protein sequence ID" value="KKL58067.1"/>
    <property type="molecule type" value="Genomic_DNA"/>
</dbReference>
<gene>
    <name evidence="1" type="ORF">LCGC14_2229100</name>
</gene>
<protein>
    <submittedName>
        <fullName evidence="1">Uncharacterized protein</fullName>
    </submittedName>
</protein>
<reference evidence="1" key="1">
    <citation type="journal article" date="2015" name="Nature">
        <title>Complex archaea that bridge the gap between prokaryotes and eukaryotes.</title>
        <authorList>
            <person name="Spang A."/>
            <person name="Saw J.H."/>
            <person name="Jorgensen S.L."/>
            <person name="Zaremba-Niedzwiedzka K."/>
            <person name="Martijn J."/>
            <person name="Lind A.E."/>
            <person name="van Eijk R."/>
            <person name="Schleper C."/>
            <person name="Guy L."/>
            <person name="Ettema T.J."/>
        </authorList>
    </citation>
    <scope>NUCLEOTIDE SEQUENCE</scope>
</reference>
<accession>A0A0F9G3Z7</accession>